<evidence type="ECO:0000313" key="4">
    <source>
        <dbReference type="EMBL" id="QKX62853.1"/>
    </source>
</evidence>
<protein>
    <recommendedName>
        <fullName evidence="3">Enoyl reductase (ER) domain-containing protein</fullName>
    </recommendedName>
</protein>
<dbReference type="InterPro" id="IPR013149">
    <property type="entry name" value="ADH-like_C"/>
</dbReference>
<keyword evidence="2" id="KW-0560">Oxidoreductase</keyword>
<dbReference type="InterPro" id="IPR047122">
    <property type="entry name" value="Trans-enoyl_RdTase-like"/>
</dbReference>
<dbReference type="InterPro" id="IPR020843">
    <property type="entry name" value="ER"/>
</dbReference>
<dbReference type="Pfam" id="PF00107">
    <property type="entry name" value="ADH_zinc_N"/>
    <property type="match status" value="1"/>
</dbReference>
<comment type="similarity">
    <text evidence="1">Belongs to the zinc-containing alcohol dehydrogenase family.</text>
</comment>
<dbReference type="Pfam" id="PF08240">
    <property type="entry name" value="ADH_N"/>
    <property type="match status" value="1"/>
</dbReference>
<dbReference type="GeneID" id="55997499"/>
<dbReference type="OrthoDB" id="9992527at2759"/>
<evidence type="ECO:0000259" key="3">
    <source>
        <dbReference type="SMART" id="SM00829"/>
    </source>
</evidence>
<dbReference type="RefSeq" id="XP_035349027.1">
    <property type="nucleotide sequence ID" value="XM_035493134.1"/>
</dbReference>
<evidence type="ECO:0000313" key="5">
    <source>
        <dbReference type="Proteomes" id="UP000509510"/>
    </source>
</evidence>
<dbReference type="InterPro" id="IPR036291">
    <property type="entry name" value="NAD(P)-bd_dom_sf"/>
</dbReference>
<dbReference type="InterPro" id="IPR013154">
    <property type="entry name" value="ADH-like_N"/>
</dbReference>
<dbReference type="PANTHER" id="PTHR45348">
    <property type="entry name" value="HYPOTHETICAL OXIDOREDUCTASE (EUROFUNG)"/>
    <property type="match status" value="1"/>
</dbReference>
<proteinExistence type="inferred from homology"/>
<dbReference type="CDD" id="cd08249">
    <property type="entry name" value="enoyl_reductase_like"/>
    <property type="match status" value="1"/>
</dbReference>
<accession>A0A7H8RE88</accession>
<evidence type="ECO:0000256" key="2">
    <source>
        <dbReference type="ARBA" id="ARBA00023002"/>
    </source>
</evidence>
<dbReference type="KEGG" id="trg:TRUGW13939_10018"/>
<dbReference type="AlphaFoldDB" id="A0A7H8RE88"/>
<feature type="domain" description="Enoyl reductase (ER)" evidence="3">
    <location>
        <begin position="32"/>
        <end position="278"/>
    </location>
</feature>
<dbReference type="PANTHER" id="PTHR45348:SF7">
    <property type="entry name" value="ZINC BINDING OXIDOREDUCTASE, PUTATIVE-RELATED"/>
    <property type="match status" value="1"/>
</dbReference>
<name>A0A7H8RE88_TALRU</name>
<sequence length="280" mass="30062">MDDEIPRTMKALVGNRSMITRILNYACSSSSGDGVKVTTVPVPEIKDNEILVRVRCVAFNPTDFKHVDILSPRGAIIGCDYTGTVVRIGSKAPGNWAVGDRIAGWTHGGLYPDRGSFAEYLKIPGDLAWKVPSSVSDEEATTFGVSAVTAMLALNVRLGVPWIDDTGLAKGRFDSPILIYSGATSAGIYAIQLAKYAGLKVVTTASPRSHDFVKEYGADDVFDYRSSTAVVDIIRSYPNIKIAMDCFSEGGSIEFCAKVVRKNQGRVVTLLDPGTTMAAP</sequence>
<dbReference type="GO" id="GO:0016651">
    <property type="term" value="F:oxidoreductase activity, acting on NAD(P)H"/>
    <property type="evidence" value="ECO:0007669"/>
    <property type="project" value="InterPro"/>
</dbReference>
<dbReference type="SUPFAM" id="SSF50129">
    <property type="entry name" value="GroES-like"/>
    <property type="match status" value="1"/>
</dbReference>
<evidence type="ECO:0000256" key="1">
    <source>
        <dbReference type="ARBA" id="ARBA00008072"/>
    </source>
</evidence>
<dbReference type="SMART" id="SM00829">
    <property type="entry name" value="PKS_ER"/>
    <property type="match status" value="1"/>
</dbReference>
<keyword evidence="5" id="KW-1185">Reference proteome</keyword>
<reference evidence="5" key="1">
    <citation type="submission" date="2020-06" db="EMBL/GenBank/DDBJ databases">
        <title>A chromosome-scale genome assembly of Talaromyces rugulosus W13939.</title>
        <authorList>
            <person name="Wang B."/>
            <person name="Guo L."/>
            <person name="Ye K."/>
            <person name="Wang L."/>
        </authorList>
    </citation>
    <scope>NUCLEOTIDE SEQUENCE [LARGE SCALE GENOMIC DNA]</scope>
    <source>
        <strain evidence="5">W13939</strain>
    </source>
</reference>
<dbReference type="InterPro" id="IPR011032">
    <property type="entry name" value="GroES-like_sf"/>
</dbReference>
<dbReference type="Proteomes" id="UP000509510">
    <property type="component" value="Chromosome V"/>
</dbReference>
<dbReference type="Gene3D" id="3.90.180.10">
    <property type="entry name" value="Medium-chain alcohol dehydrogenases, catalytic domain"/>
    <property type="match status" value="1"/>
</dbReference>
<dbReference type="Gene3D" id="3.40.50.720">
    <property type="entry name" value="NAD(P)-binding Rossmann-like Domain"/>
    <property type="match status" value="1"/>
</dbReference>
<gene>
    <name evidence="4" type="ORF">TRUGW13939_10018</name>
</gene>
<dbReference type="SUPFAM" id="SSF51735">
    <property type="entry name" value="NAD(P)-binding Rossmann-fold domains"/>
    <property type="match status" value="1"/>
</dbReference>
<organism evidence="4 5">
    <name type="scientific">Talaromyces rugulosus</name>
    <name type="common">Penicillium rugulosum</name>
    <dbReference type="NCBI Taxonomy" id="121627"/>
    <lineage>
        <taxon>Eukaryota</taxon>
        <taxon>Fungi</taxon>
        <taxon>Dikarya</taxon>
        <taxon>Ascomycota</taxon>
        <taxon>Pezizomycotina</taxon>
        <taxon>Eurotiomycetes</taxon>
        <taxon>Eurotiomycetidae</taxon>
        <taxon>Eurotiales</taxon>
        <taxon>Trichocomaceae</taxon>
        <taxon>Talaromyces</taxon>
        <taxon>Talaromyces sect. Islandici</taxon>
    </lineage>
</organism>
<dbReference type="EMBL" id="CP055902">
    <property type="protein sequence ID" value="QKX62853.1"/>
    <property type="molecule type" value="Genomic_DNA"/>
</dbReference>